<protein>
    <submittedName>
        <fullName evidence="1">Uncharacterized protein</fullName>
    </submittedName>
</protein>
<sequence length="232" mass="25324">MYIENSNTSNTYGVAQFVNKGSGGVIYARSTNNAITGVISVGDFSYQGGDVDDHIGVEGSSRPAAGWGIGVLGIGNYYGVYSDGDFGASGTKTFIADHPLEPDTKLLRHFCIESNEVTNMYRGTIVLDSNGRAVVHLPDYFEKINTNVSYQLTAIGTPTQPYVAKEILDNQFTVAGAPNTKVSWTVYAERNDAYMQLHPKSKKAVIEKKGSRKGKYITPTFYGKSNKQKMFD</sequence>
<reference evidence="1 2" key="1">
    <citation type="submission" date="2021-01" db="EMBL/GenBank/DDBJ databases">
        <title>Aequorivita sp. strain KX20305, a bacterium isolated from the sediment collected at a cold seep field in South China Sea.</title>
        <authorList>
            <person name="Zhang H."/>
            <person name="Li C."/>
        </authorList>
    </citation>
    <scope>NUCLEOTIDE SEQUENCE [LARGE SCALE GENOMIC DNA]</scope>
    <source>
        <strain evidence="1 2">KX20305</strain>
    </source>
</reference>
<dbReference type="RefSeq" id="WP_202335098.1">
    <property type="nucleotide sequence ID" value="NZ_CP068439.1"/>
</dbReference>
<evidence type="ECO:0000313" key="1">
    <source>
        <dbReference type="EMBL" id="QQX75260.1"/>
    </source>
</evidence>
<accession>A0ABX7DMM8</accession>
<name>A0ABX7DMM8_9FLAO</name>
<keyword evidence="2" id="KW-1185">Reference proteome</keyword>
<organism evidence="1 2">
    <name type="scientific">Aequorivita iocasae</name>
    <dbReference type="NCBI Taxonomy" id="2803865"/>
    <lineage>
        <taxon>Bacteria</taxon>
        <taxon>Pseudomonadati</taxon>
        <taxon>Bacteroidota</taxon>
        <taxon>Flavobacteriia</taxon>
        <taxon>Flavobacteriales</taxon>
        <taxon>Flavobacteriaceae</taxon>
        <taxon>Aequorivita</taxon>
    </lineage>
</organism>
<evidence type="ECO:0000313" key="2">
    <source>
        <dbReference type="Proteomes" id="UP000629420"/>
    </source>
</evidence>
<dbReference type="Proteomes" id="UP000629420">
    <property type="component" value="Chromosome"/>
</dbReference>
<proteinExistence type="predicted"/>
<gene>
    <name evidence="1" type="ORF">JK629_07775</name>
</gene>
<dbReference type="EMBL" id="CP068439">
    <property type="protein sequence ID" value="QQX75260.1"/>
    <property type="molecule type" value="Genomic_DNA"/>
</dbReference>